<dbReference type="OrthoDB" id="9814800at2"/>
<dbReference type="AlphaFoldDB" id="A0A2P8FJW7"/>
<dbReference type="InterPro" id="IPR036280">
    <property type="entry name" value="Multihaem_cyt_sf"/>
</dbReference>
<dbReference type="InterPro" id="IPR023155">
    <property type="entry name" value="Cyt_c-552/4"/>
</dbReference>
<dbReference type="SUPFAM" id="SSF48452">
    <property type="entry name" value="TPR-like"/>
    <property type="match status" value="1"/>
</dbReference>
<evidence type="ECO:0000259" key="4">
    <source>
        <dbReference type="Pfam" id="PF13435"/>
    </source>
</evidence>
<dbReference type="InterPro" id="IPR011990">
    <property type="entry name" value="TPR-like_helical_dom_sf"/>
</dbReference>
<feature type="domain" description="Cytochrome c-552/4" evidence="4">
    <location>
        <begin position="35"/>
        <end position="57"/>
    </location>
</feature>
<dbReference type="CDD" id="cd08168">
    <property type="entry name" value="Cytochrom_C3"/>
    <property type="match status" value="1"/>
</dbReference>
<dbReference type="SUPFAM" id="SSF48695">
    <property type="entry name" value="Multiheme cytochromes"/>
    <property type="match status" value="1"/>
</dbReference>
<comment type="caution">
    <text evidence="5">The sequence shown here is derived from an EMBL/GenBank/DDBJ whole genome shotgun (WGS) entry which is preliminary data.</text>
</comment>
<evidence type="ECO:0000256" key="1">
    <source>
        <dbReference type="ARBA" id="ARBA00022729"/>
    </source>
</evidence>
<dbReference type="InterPro" id="IPR016024">
    <property type="entry name" value="ARM-type_fold"/>
</dbReference>
<evidence type="ECO:0000256" key="2">
    <source>
        <dbReference type="PROSITE-ProRule" id="PRU00339"/>
    </source>
</evidence>
<accession>A0A2P8FJW7</accession>
<dbReference type="InterPro" id="IPR019734">
    <property type="entry name" value="TPR_rpt"/>
</dbReference>
<dbReference type="SUPFAM" id="SSF48371">
    <property type="entry name" value="ARM repeat"/>
    <property type="match status" value="1"/>
</dbReference>
<dbReference type="Gene3D" id="1.10.1130.10">
    <property type="entry name" value="Flavocytochrome C3, Chain A"/>
    <property type="match status" value="3"/>
</dbReference>
<dbReference type="Gene3D" id="1.25.10.10">
    <property type="entry name" value="Leucine-rich Repeat Variant"/>
    <property type="match status" value="1"/>
</dbReference>
<keyword evidence="1 3" id="KW-0732">Signal</keyword>
<dbReference type="Gene3D" id="1.25.40.10">
    <property type="entry name" value="Tetratricopeptide repeat domain"/>
    <property type="match status" value="1"/>
</dbReference>
<dbReference type="Pfam" id="PF13646">
    <property type="entry name" value="HEAT_2"/>
    <property type="match status" value="1"/>
</dbReference>
<evidence type="ECO:0000313" key="5">
    <source>
        <dbReference type="EMBL" id="PSL22000.1"/>
    </source>
</evidence>
<proteinExistence type="predicted"/>
<dbReference type="PROSITE" id="PS50005">
    <property type="entry name" value="TPR"/>
    <property type="match status" value="1"/>
</dbReference>
<evidence type="ECO:0000256" key="3">
    <source>
        <dbReference type="SAM" id="SignalP"/>
    </source>
</evidence>
<dbReference type="PANTHER" id="PTHR35038:SF8">
    <property type="entry name" value="C-TYPE POLYHEME CYTOCHROME OMCC"/>
    <property type="match status" value="1"/>
</dbReference>
<gene>
    <name evidence="5" type="ORF">CLV88_101425</name>
</gene>
<feature type="signal peptide" evidence="3">
    <location>
        <begin position="1"/>
        <end position="22"/>
    </location>
</feature>
<organism evidence="5 6">
    <name type="scientific">Shimia abyssi</name>
    <dbReference type="NCBI Taxonomy" id="1662395"/>
    <lineage>
        <taxon>Bacteria</taxon>
        <taxon>Pseudomonadati</taxon>
        <taxon>Pseudomonadota</taxon>
        <taxon>Alphaproteobacteria</taxon>
        <taxon>Rhodobacterales</taxon>
        <taxon>Roseobacteraceae</taxon>
    </lineage>
</organism>
<dbReference type="Proteomes" id="UP000240418">
    <property type="component" value="Unassembled WGS sequence"/>
</dbReference>
<feature type="domain" description="Cytochrome c-552/4" evidence="4">
    <location>
        <begin position="165"/>
        <end position="203"/>
    </location>
</feature>
<keyword evidence="6" id="KW-1185">Reference proteome</keyword>
<dbReference type="Pfam" id="PF13435">
    <property type="entry name" value="Cytochrome_C554"/>
    <property type="match status" value="2"/>
</dbReference>
<reference evidence="5 6" key="1">
    <citation type="submission" date="2018-03" db="EMBL/GenBank/DDBJ databases">
        <title>Genomic Encyclopedia of Archaeal and Bacterial Type Strains, Phase II (KMG-II): from individual species to whole genera.</title>
        <authorList>
            <person name="Goeker M."/>
        </authorList>
    </citation>
    <scope>NUCLEOTIDE SEQUENCE [LARGE SCALE GENOMIC DNA]</scope>
    <source>
        <strain evidence="5 6">DSM 100673</strain>
    </source>
</reference>
<evidence type="ECO:0000313" key="6">
    <source>
        <dbReference type="Proteomes" id="UP000240418"/>
    </source>
</evidence>
<dbReference type="EMBL" id="PYGJ01000001">
    <property type="protein sequence ID" value="PSL22000.1"/>
    <property type="molecule type" value="Genomic_DNA"/>
</dbReference>
<name>A0A2P8FJW7_9RHOB</name>
<sequence length="640" mass="69858">MPHAFSRALFIGAMLFGLSTLAATAQQRGYVGSDACVDCHTAETEAWEQSHHAKAWRWPDADMLLGAFQGEVFEHDGMRAEFWMDGDTRMVRVTEKDGVTTEYPVHSVGGVAPLEQLILETKPGNLQSFDVTWDVENQRWYHLYPDQDLPPNDGLHWTGPYKNWNARCAECHATGYNKNFDAPAASYKSTQVEIGVGCEACHGPGARHIELVSADTRPESMPPLYGFNVDFDDTEAAMQQCAGCHSRREAFGNGSPRPGTGFHDAYNLALLRPGTYHADGQILDEVYVYGSFLQSKMFAKGVGCANCHDGHTGERLAEDNTLCTQCHSPAGNDDFPTLALKDYDSTAHHNHAADSQGAECKNCHMIERTYMGVDGRRDHSFRIPRPDLAAQTGAPNACTDCHVDETANWAAAAIAEWYPNGNWTEPHFGQTLANGRADPVGAANDLLILARDDDQNTLARATALWLLSNAGDTVSLSDLTPYLNDPDPLLRANALSALRAVPTTLSAPYFATALEDPSQNVRLSAARAILSIPSAQATDALRASYRAAYSTLATFLRNQFDFPEAHMQIAGIALTQSDLTSAERAFRMAVSLDPQQGDAWTLLVRIAAAQRGREAARQVLNEALRNAPNHPGLLELASQL</sequence>
<dbReference type="InterPro" id="IPR051829">
    <property type="entry name" value="Multiheme_Cytochr_ET"/>
</dbReference>
<dbReference type="RefSeq" id="WP_106606709.1">
    <property type="nucleotide sequence ID" value="NZ_PYGJ01000001.1"/>
</dbReference>
<feature type="chain" id="PRO_5015158156" evidence="3">
    <location>
        <begin position="23"/>
        <end position="640"/>
    </location>
</feature>
<protein>
    <submittedName>
        <fullName evidence="5">Cytochrome c554/c'-like protein</fullName>
    </submittedName>
</protein>
<feature type="repeat" description="TPR" evidence="2">
    <location>
        <begin position="563"/>
        <end position="596"/>
    </location>
</feature>
<keyword evidence="2" id="KW-0802">TPR repeat</keyword>
<dbReference type="PANTHER" id="PTHR35038">
    <property type="entry name" value="DISSIMILATORY SULFITE REDUCTASE SIRA"/>
    <property type="match status" value="1"/>
</dbReference>
<dbReference type="InterPro" id="IPR011989">
    <property type="entry name" value="ARM-like"/>
</dbReference>